<evidence type="ECO:0000313" key="3">
    <source>
        <dbReference type="Proteomes" id="UP001060261"/>
    </source>
</evidence>
<proteinExistence type="predicted"/>
<protein>
    <submittedName>
        <fullName evidence="2">Uncharacterized protein</fullName>
    </submittedName>
</protein>
<keyword evidence="1" id="KW-0472">Membrane</keyword>
<keyword evidence="3" id="KW-1185">Reference proteome</keyword>
<keyword evidence="1" id="KW-1133">Transmembrane helix</keyword>
<reference evidence="2" key="1">
    <citation type="submission" date="2022-09" db="EMBL/GenBank/DDBJ databases">
        <title>genome sequence of Deinococcus rubellus.</title>
        <authorList>
            <person name="Srinivasan S."/>
        </authorList>
    </citation>
    <scope>NUCLEOTIDE SEQUENCE</scope>
    <source>
        <strain evidence="2">Ant6</strain>
    </source>
</reference>
<sequence>MIRLLLAVLGVALAALLGLSVLWLLGELVTGIGQVLVAAAALLIGVLRFVLVAGVLSGLTYVLSSAWARPGR</sequence>
<dbReference type="RefSeq" id="WP_260560089.1">
    <property type="nucleotide sequence ID" value="NZ_BAABEC010000026.1"/>
</dbReference>
<gene>
    <name evidence="2" type="ORF">N0D28_13910</name>
</gene>
<accession>A0ABY5YFD8</accession>
<feature type="transmembrane region" description="Helical" evidence="1">
    <location>
        <begin position="36"/>
        <end position="63"/>
    </location>
</feature>
<evidence type="ECO:0000256" key="1">
    <source>
        <dbReference type="SAM" id="Phobius"/>
    </source>
</evidence>
<name>A0ABY5YFD8_9DEIO</name>
<dbReference type="Proteomes" id="UP001060261">
    <property type="component" value="Chromosome"/>
</dbReference>
<keyword evidence="1" id="KW-0812">Transmembrane</keyword>
<evidence type="ECO:0000313" key="2">
    <source>
        <dbReference type="EMBL" id="UWX63809.1"/>
    </source>
</evidence>
<dbReference type="EMBL" id="CP104213">
    <property type="protein sequence ID" value="UWX63809.1"/>
    <property type="molecule type" value="Genomic_DNA"/>
</dbReference>
<organism evidence="2 3">
    <name type="scientific">Deinococcus rubellus</name>
    <dbReference type="NCBI Taxonomy" id="1889240"/>
    <lineage>
        <taxon>Bacteria</taxon>
        <taxon>Thermotogati</taxon>
        <taxon>Deinococcota</taxon>
        <taxon>Deinococci</taxon>
        <taxon>Deinococcales</taxon>
        <taxon>Deinococcaceae</taxon>
        <taxon>Deinococcus</taxon>
    </lineage>
</organism>